<dbReference type="EMBL" id="PNYA01000016">
    <property type="protein sequence ID" value="PMS18101.1"/>
    <property type="molecule type" value="Genomic_DNA"/>
</dbReference>
<keyword evidence="7 10" id="KW-0378">Hydrolase</keyword>
<name>A0A2N7VLP7_9BURK</name>
<feature type="site" description="Enhances dephosphorylation of CheY-P" evidence="11">
    <location>
        <position position="156"/>
    </location>
</feature>
<evidence type="ECO:0000256" key="5">
    <source>
        <dbReference type="ARBA" id="ARBA00022500"/>
    </source>
</evidence>
<comment type="caution">
    <text evidence="13">The sequence shown here is derived from an EMBL/GenBank/DDBJ whole genome shotgun (WGS) entry which is preliminary data.</text>
</comment>
<protein>
    <recommendedName>
        <fullName evidence="3 10">Protein phosphatase CheZ</fullName>
        <ecNumber evidence="10">3.1.3.-</ecNumber>
    </recommendedName>
    <alternativeName>
        <fullName evidence="9 10">Chemotaxis protein CheZ</fullName>
    </alternativeName>
</protein>
<organism evidence="13 14">
    <name type="scientific">Trinickia dabaoshanensis</name>
    <dbReference type="NCBI Taxonomy" id="564714"/>
    <lineage>
        <taxon>Bacteria</taxon>
        <taxon>Pseudomonadati</taxon>
        <taxon>Pseudomonadota</taxon>
        <taxon>Betaproteobacteria</taxon>
        <taxon>Burkholderiales</taxon>
        <taxon>Burkholderiaceae</taxon>
        <taxon>Trinickia</taxon>
    </lineage>
</organism>
<sequence length="234" mass="25474">MEHDNAFLHAAGLESITAVTSSDRILAHVGHLTRTLLDSMSGLGLDRKIEHAAQAVPDARDRLRYVVTMMEQAAERVLAAVELATPLQQTLEQEAVALETRWSGYFDAAGDRTDIRELISDTHAFVGRRVPEASAATNQHLLEILMAQGFQDLTGQVIKKLMDIVLLIEQQLLAVLLEHISPERREQFAANAAALASSNSPETLKNGPQIDPENKPGVMQGQADVDDLLASLGL</sequence>
<evidence type="ECO:0000256" key="4">
    <source>
        <dbReference type="ARBA" id="ARBA00022490"/>
    </source>
</evidence>
<dbReference type="GO" id="GO:0004721">
    <property type="term" value="F:phosphoprotein phosphatase activity"/>
    <property type="evidence" value="ECO:0007669"/>
    <property type="project" value="UniProtKB-KW"/>
</dbReference>
<comment type="subcellular location">
    <subcellularLocation>
        <location evidence="1 10">Cytoplasm</location>
    </subcellularLocation>
</comment>
<dbReference type="GO" id="GO:0050920">
    <property type="term" value="P:regulation of chemotaxis"/>
    <property type="evidence" value="ECO:0007669"/>
    <property type="project" value="InterPro"/>
</dbReference>
<evidence type="ECO:0000256" key="8">
    <source>
        <dbReference type="ARBA" id="ARBA00022912"/>
    </source>
</evidence>
<evidence type="ECO:0000256" key="2">
    <source>
        <dbReference type="ARBA" id="ARBA00005908"/>
    </source>
</evidence>
<evidence type="ECO:0000256" key="3">
    <source>
        <dbReference type="ARBA" id="ARBA00018484"/>
    </source>
</evidence>
<comment type="similarity">
    <text evidence="2 10">Belongs to the CheZ family.</text>
</comment>
<dbReference type="GO" id="GO:0009288">
    <property type="term" value="C:bacterial-type flagellum"/>
    <property type="evidence" value="ECO:0007669"/>
    <property type="project" value="InterPro"/>
</dbReference>
<comment type="function">
    <text evidence="10">Plays an important role in bacterial chemotaxis signal transduction pathway by accelerating the dephosphorylation of phosphorylated CheY (CheY-P).</text>
</comment>
<evidence type="ECO:0000256" key="6">
    <source>
        <dbReference type="ARBA" id="ARBA00022779"/>
    </source>
</evidence>
<keyword evidence="5 10" id="KW-0145">Chemotaxis</keyword>
<evidence type="ECO:0000256" key="7">
    <source>
        <dbReference type="ARBA" id="ARBA00022801"/>
    </source>
</evidence>
<keyword evidence="14" id="KW-1185">Reference proteome</keyword>
<dbReference type="GO" id="GO:0097588">
    <property type="term" value="P:archaeal or bacterial-type flagellum-dependent cell motility"/>
    <property type="evidence" value="ECO:0007669"/>
    <property type="project" value="UniProtKB-KW"/>
</dbReference>
<feature type="region of interest" description="Disordered" evidence="12">
    <location>
        <begin position="191"/>
        <end position="220"/>
    </location>
</feature>
<accession>A0A2N7VLP7</accession>
<dbReference type="PANTHER" id="PTHR43693:SF1">
    <property type="entry name" value="PROTEIN PHOSPHATASE CHEZ"/>
    <property type="match status" value="1"/>
</dbReference>
<evidence type="ECO:0000313" key="14">
    <source>
        <dbReference type="Proteomes" id="UP000235616"/>
    </source>
</evidence>
<dbReference type="GO" id="GO:0005737">
    <property type="term" value="C:cytoplasm"/>
    <property type="evidence" value="ECO:0007669"/>
    <property type="project" value="UniProtKB-SubCell"/>
</dbReference>
<dbReference type="Pfam" id="PF04344">
    <property type="entry name" value="CheZ"/>
    <property type="match status" value="1"/>
</dbReference>
<keyword evidence="6 10" id="KW-0283">Flagellar rotation</keyword>
<evidence type="ECO:0000256" key="12">
    <source>
        <dbReference type="SAM" id="MobiDB-lite"/>
    </source>
</evidence>
<dbReference type="PIRSF" id="PIRSF002884">
    <property type="entry name" value="CheZ"/>
    <property type="match status" value="1"/>
</dbReference>
<evidence type="ECO:0000256" key="1">
    <source>
        <dbReference type="ARBA" id="ARBA00004496"/>
    </source>
</evidence>
<reference evidence="13 14" key="1">
    <citation type="submission" date="2018-01" db="EMBL/GenBank/DDBJ databases">
        <title>Whole genome analyses suggest that Burkholderia sensu lato contains two further novel genera in the rhizoxinica-symbiotica group Mycetohabitans gen. nov., and Trinickia gen. nov.: implications for the evolution of diazotrophy and nodulation in the Burkholderiaceae.</title>
        <authorList>
            <person name="Estrada-de los Santos P."/>
            <person name="Palmer M."/>
            <person name="Chavez-Ramirez B."/>
            <person name="Beukes C."/>
            <person name="Steenkamp E.T."/>
            <person name="Hirsch A.M."/>
            <person name="Manyaka P."/>
            <person name="Maluk M."/>
            <person name="Lafos M."/>
            <person name="Crook M."/>
            <person name="Gross E."/>
            <person name="Simon M.F."/>
            <person name="Bueno dos Reis Junior F."/>
            <person name="Poole P.S."/>
            <person name="Venter S.N."/>
            <person name="James E.K."/>
        </authorList>
    </citation>
    <scope>NUCLEOTIDE SEQUENCE [LARGE SCALE GENOMIC DNA]</scope>
    <source>
        <strain evidence="13 14">GIMN1.004</strain>
    </source>
</reference>
<dbReference type="SUPFAM" id="SSF75708">
    <property type="entry name" value="Chemotaxis phosphatase CheZ"/>
    <property type="match status" value="1"/>
</dbReference>
<keyword evidence="8 10" id="KW-0904">Protein phosphatase</keyword>
<dbReference type="Gene3D" id="1.10.287.500">
    <property type="entry name" value="Helix hairpin bin"/>
    <property type="match status" value="1"/>
</dbReference>
<dbReference type="PANTHER" id="PTHR43693">
    <property type="entry name" value="PROTEIN PHOSPHATASE CHEZ"/>
    <property type="match status" value="1"/>
</dbReference>
<dbReference type="GO" id="GO:0006935">
    <property type="term" value="P:chemotaxis"/>
    <property type="evidence" value="ECO:0007669"/>
    <property type="project" value="UniProtKB-KW"/>
</dbReference>
<proteinExistence type="inferred from homology"/>
<feature type="compositionally biased region" description="Low complexity" evidence="12">
    <location>
        <begin position="191"/>
        <end position="200"/>
    </location>
</feature>
<evidence type="ECO:0000313" key="13">
    <source>
        <dbReference type="EMBL" id="PMS18101.1"/>
    </source>
</evidence>
<gene>
    <name evidence="13" type="ORF">C0Z18_17845</name>
</gene>
<dbReference type="EC" id="3.1.3.-" evidence="10"/>
<dbReference type="NCBIfam" id="NF008368">
    <property type="entry name" value="PRK11166.1"/>
    <property type="match status" value="1"/>
</dbReference>
<evidence type="ECO:0000256" key="9">
    <source>
        <dbReference type="ARBA" id="ARBA00029599"/>
    </source>
</evidence>
<comment type="subunit">
    <text evidence="10">Homodimer.</text>
</comment>
<dbReference type="InterPro" id="IPR050992">
    <property type="entry name" value="CheZ_family_phosphatases"/>
</dbReference>
<evidence type="ECO:0000256" key="11">
    <source>
        <dbReference type="PIRSR" id="PIRSR002884-1"/>
    </source>
</evidence>
<keyword evidence="4 10" id="KW-0963">Cytoplasm</keyword>
<dbReference type="InterPro" id="IPR007439">
    <property type="entry name" value="Chemotax_Pase_CheZ"/>
</dbReference>
<dbReference type="OrthoDB" id="9773007at2"/>
<evidence type="ECO:0000256" key="10">
    <source>
        <dbReference type="PIRNR" id="PIRNR002884"/>
    </source>
</evidence>
<dbReference type="AlphaFoldDB" id="A0A2N7VLP7"/>
<dbReference type="Proteomes" id="UP000235616">
    <property type="component" value="Unassembled WGS sequence"/>
</dbReference>